<evidence type="ECO:0000313" key="8">
    <source>
        <dbReference type="Proteomes" id="UP000255421"/>
    </source>
</evidence>
<dbReference type="Pfam" id="PF00535">
    <property type="entry name" value="Glycos_transf_2"/>
    <property type="match status" value="1"/>
</dbReference>
<feature type="domain" description="Low-salt glycan biosynthesis hexosyltransferase Agl6 C-terminal transmembrane region" evidence="4">
    <location>
        <begin position="364"/>
        <end position="443"/>
    </location>
</feature>
<feature type="domain" description="Glycosyltransferase 2-like" evidence="3">
    <location>
        <begin position="79"/>
        <end position="240"/>
    </location>
</feature>
<dbReference type="AlphaFoldDB" id="A0A1H1GKX2"/>
<evidence type="ECO:0000259" key="4">
    <source>
        <dbReference type="Pfam" id="PF26629"/>
    </source>
</evidence>
<evidence type="ECO:0000259" key="3">
    <source>
        <dbReference type="Pfam" id="PF00535"/>
    </source>
</evidence>
<evidence type="ECO:0000313" key="5">
    <source>
        <dbReference type="EMBL" id="RDI69682.1"/>
    </source>
</evidence>
<keyword evidence="2" id="KW-0472">Membrane</keyword>
<feature type="transmembrane region" description="Helical" evidence="2">
    <location>
        <begin position="421"/>
        <end position="444"/>
    </location>
</feature>
<feature type="transmembrane region" description="Helical" evidence="2">
    <location>
        <begin position="337"/>
        <end position="360"/>
    </location>
</feature>
<dbReference type="CDD" id="cd04179">
    <property type="entry name" value="DPM_DPG-synthase_like"/>
    <property type="match status" value="1"/>
</dbReference>
<reference evidence="5 8" key="3">
    <citation type="submission" date="2018-07" db="EMBL/GenBank/DDBJ databases">
        <title>Genome sequence of extremly halophilic archaeon Halopelagius longus strain BC12-B1.</title>
        <authorList>
            <person name="Zhang X."/>
        </authorList>
    </citation>
    <scope>NUCLEOTIDE SEQUENCE [LARGE SCALE GENOMIC DNA]</scope>
    <source>
        <strain evidence="5 8">BC12-B1</strain>
    </source>
</reference>
<evidence type="ECO:0000256" key="1">
    <source>
        <dbReference type="SAM" id="MobiDB-lite"/>
    </source>
</evidence>
<dbReference type="PANTHER" id="PTHR48090">
    <property type="entry name" value="UNDECAPRENYL-PHOSPHATE 4-DEOXY-4-FORMAMIDO-L-ARABINOSE TRANSFERASE-RELATED"/>
    <property type="match status" value="1"/>
</dbReference>
<feature type="transmembrane region" description="Helical" evidence="2">
    <location>
        <begin position="381"/>
        <end position="401"/>
    </location>
</feature>
<dbReference type="InterPro" id="IPR050256">
    <property type="entry name" value="Glycosyltransferase_2"/>
</dbReference>
<feature type="region of interest" description="Disordered" evidence="1">
    <location>
        <begin position="1"/>
        <end position="72"/>
    </location>
</feature>
<dbReference type="Proteomes" id="UP000199289">
    <property type="component" value="Unassembled WGS sequence"/>
</dbReference>
<name>A0A1H1GKX2_9EURY</name>
<dbReference type="PANTHER" id="PTHR48090:SF7">
    <property type="entry name" value="RFBJ PROTEIN"/>
    <property type="match status" value="1"/>
</dbReference>
<feature type="transmembrane region" description="Helical" evidence="2">
    <location>
        <begin position="301"/>
        <end position="325"/>
    </location>
</feature>
<gene>
    <name evidence="5" type="ORF">DWB78_18095</name>
    <name evidence="6" type="ORF">SAMN05216278_3735</name>
</gene>
<evidence type="ECO:0000313" key="6">
    <source>
        <dbReference type="EMBL" id="SDR13753.1"/>
    </source>
</evidence>
<evidence type="ECO:0000313" key="7">
    <source>
        <dbReference type="Proteomes" id="UP000199289"/>
    </source>
</evidence>
<evidence type="ECO:0000256" key="2">
    <source>
        <dbReference type="SAM" id="Phobius"/>
    </source>
</evidence>
<dbReference type="InterPro" id="IPR058718">
    <property type="entry name" value="Agl6_TM_C"/>
</dbReference>
<dbReference type="Proteomes" id="UP000255421">
    <property type="component" value="Unassembled WGS sequence"/>
</dbReference>
<keyword evidence="6" id="KW-0808">Transferase</keyword>
<dbReference type="Pfam" id="PF26629">
    <property type="entry name" value="GT2_TM_C"/>
    <property type="match status" value="1"/>
</dbReference>
<accession>A0A1H1GKX2</accession>
<reference evidence="6" key="2">
    <citation type="submission" date="2016-10" db="EMBL/GenBank/DDBJ databases">
        <authorList>
            <person name="de Groot N.N."/>
        </authorList>
    </citation>
    <scope>NUCLEOTIDE SEQUENCE [LARGE SCALE GENOMIC DNA]</scope>
    <source>
        <strain evidence="6">CGMCC 1.12397</strain>
    </source>
</reference>
<dbReference type="InterPro" id="IPR029044">
    <property type="entry name" value="Nucleotide-diphossugar_trans"/>
</dbReference>
<dbReference type="InterPro" id="IPR001173">
    <property type="entry name" value="Glyco_trans_2-like"/>
</dbReference>
<feature type="compositionally biased region" description="Polar residues" evidence="1">
    <location>
        <begin position="29"/>
        <end position="38"/>
    </location>
</feature>
<dbReference type="SUPFAM" id="SSF53448">
    <property type="entry name" value="Nucleotide-diphospho-sugar transferases"/>
    <property type="match status" value="1"/>
</dbReference>
<dbReference type="GO" id="GO:0016740">
    <property type="term" value="F:transferase activity"/>
    <property type="evidence" value="ECO:0007669"/>
    <property type="project" value="UniProtKB-KW"/>
</dbReference>
<proteinExistence type="predicted"/>
<organism evidence="6 7">
    <name type="scientific">Halopelagius longus</name>
    <dbReference type="NCBI Taxonomy" id="1236180"/>
    <lineage>
        <taxon>Archaea</taxon>
        <taxon>Methanobacteriati</taxon>
        <taxon>Methanobacteriota</taxon>
        <taxon>Stenosarchaea group</taxon>
        <taxon>Halobacteria</taxon>
        <taxon>Halobacteriales</taxon>
        <taxon>Haloferacaceae</taxon>
    </lineage>
</organism>
<dbReference type="EMBL" id="QQST01000004">
    <property type="protein sequence ID" value="RDI69682.1"/>
    <property type="molecule type" value="Genomic_DNA"/>
</dbReference>
<dbReference type="OrthoDB" id="147253at2157"/>
<sequence>MSEIDSNGDRANGHGGTVRSAGDLATDATAVSDSTSGPSIPENGAEAEQQYANGESEVRRDSDEGYLVTPESDLEPTLSVVIPTLNEEKGIAECINRVQSAVETMKVPTEIVVSDSSTDRTPEIAESMGGHVVEPTEGGYGAAYLHGFEHARGDYIAIGDADTTYDFEELPKLYELVADGDADMAMGSRLGGEIKPGAMPPLHQYIGNPLLTKFLNTFYDAGVSDAHSGFRVIDADALEQMNLQSTGMEFASEMIMQAGANDLEIAERPITYHERTGEATLDSFRDGWRHVRFMLVNAPGYLFSAPAIGFAVVGLLTIFGSLLGAEVYGVNFGMQTAFAGCVLTVIGHQVGSFALFSSYTTDPIRKPSDPITKRLRDSFRLEHGATLGFVLFGVGALYVVAALVRWASTGYTQLPAPMPNLFAMTVLIIGVQTVFSSFFLSMVANGTSQVN</sequence>
<dbReference type="RefSeq" id="WP_092539217.1">
    <property type="nucleotide sequence ID" value="NZ_FNKQ01000006.1"/>
</dbReference>
<keyword evidence="2" id="KW-1133">Transmembrane helix</keyword>
<keyword evidence="2" id="KW-0812">Transmembrane</keyword>
<dbReference type="EMBL" id="FNKQ01000006">
    <property type="protein sequence ID" value="SDR13753.1"/>
    <property type="molecule type" value="Genomic_DNA"/>
</dbReference>
<reference evidence="7" key="1">
    <citation type="submission" date="2016-10" db="EMBL/GenBank/DDBJ databases">
        <authorList>
            <person name="Varghese N."/>
            <person name="Submissions S."/>
        </authorList>
    </citation>
    <scope>NUCLEOTIDE SEQUENCE [LARGE SCALE GENOMIC DNA]</scope>
    <source>
        <strain evidence="7">CGMCC 1.12397</strain>
    </source>
</reference>
<protein>
    <submittedName>
        <fullName evidence="5">Glycosyltransferase family 2 protein</fullName>
    </submittedName>
    <submittedName>
        <fullName evidence="6">Glycosyltransferase involved in cell wall bisynthesis</fullName>
    </submittedName>
</protein>
<keyword evidence="8" id="KW-1185">Reference proteome</keyword>
<dbReference type="Gene3D" id="3.90.550.10">
    <property type="entry name" value="Spore Coat Polysaccharide Biosynthesis Protein SpsA, Chain A"/>
    <property type="match status" value="1"/>
</dbReference>